<sequence>MLKILGLDVEVTLLNIPISFESELSVGCKKKSCCPHYPPSPPKPPGPPFPPYPPFANRDA</sequence>
<accession>A0A0J1L814</accession>
<dbReference type="EMBL" id="LDPH01000018">
    <property type="protein sequence ID" value="KLV25065.1"/>
    <property type="molecule type" value="Genomic_DNA"/>
</dbReference>
<feature type="region of interest" description="Disordered" evidence="1">
    <location>
        <begin position="34"/>
        <end position="60"/>
    </location>
</feature>
<protein>
    <submittedName>
        <fullName evidence="2">Uncharacterized protein</fullName>
    </submittedName>
</protein>
<comment type="caution">
    <text evidence="2">The sequence shown here is derived from an EMBL/GenBank/DDBJ whole genome shotgun (WGS) entry which is preliminary data.</text>
</comment>
<evidence type="ECO:0000313" key="2">
    <source>
        <dbReference type="EMBL" id="KLV25065.1"/>
    </source>
</evidence>
<keyword evidence="3" id="KW-1185">Reference proteome</keyword>
<name>A0A0J1L814_NIACI</name>
<dbReference type="AlphaFoldDB" id="A0A0J1L814"/>
<evidence type="ECO:0000256" key="1">
    <source>
        <dbReference type="SAM" id="MobiDB-lite"/>
    </source>
</evidence>
<dbReference type="PATRIC" id="fig|1397.4.peg.1524"/>
<reference evidence="2 3" key="1">
    <citation type="submission" date="2015-05" db="EMBL/GenBank/DDBJ databases">
        <title>Whole genome sequence and identification of bacterial endophytes from Costus igneus.</title>
        <authorList>
            <person name="Lee Y.P."/>
            <person name="Gan H.M."/>
            <person name="Eng W."/>
            <person name="Wheatley M.S."/>
            <person name="Caraballo A."/>
            <person name="Polter S."/>
            <person name="Savka M.A."/>
            <person name="Hudson A.O."/>
        </authorList>
    </citation>
    <scope>NUCLEOTIDE SEQUENCE [LARGE SCALE GENOMIC DNA]</scope>
    <source>
        <strain evidence="2 3">RIT379</strain>
    </source>
</reference>
<gene>
    <name evidence="2" type="ORF">ABW02_16640</name>
</gene>
<feature type="compositionally biased region" description="Pro residues" evidence="1">
    <location>
        <begin position="36"/>
        <end position="54"/>
    </location>
</feature>
<dbReference type="RefSeq" id="WP_047943405.1">
    <property type="nucleotide sequence ID" value="NZ_JARTLH010000008.1"/>
</dbReference>
<evidence type="ECO:0000313" key="3">
    <source>
        <dbReference type="Proteomes" id="UP000036045"/>
    </source>
</evidence>
<organism evidence="2 3">
    <name type="scientific">Niallia circulans</name>
    <name type="common">Bacillus circulans</name>
    <dbReference type="NCBI Taxonomy" id="1397"/>
    <lineage>
        <taxon>Bacteria</taxon>
        <taxon>Bacillati</taxon>
        <taxon>Bacillota</taxon>
        <taxon>Bacilli</taxon>
        <taxon>Bacillales</taxon>
        <taxon>Bacillaceae</taxon>
        <taxon>Niallia</taxon>
    </lineage>
</organism>
<dbReference type="Proteomes" id="UP000036045">
    <property type="component" value="Unassembled WGS sequence"/>
</dbReference>
<proteinExistence type="predicted"/>